<feature type="transmembrane region" description="Helical" evidence="1">
    <location>
        <begin position="7"/>
        <end position="31"/>
    </location>
</feature>
<protein>
    <submittedName>
        <fullName evidence="2">Uncharacterized protein</fullName>
    </submittedName>
</protein>
<comment type="caution">
    <text evidence="2">The sequence shown here is derived from an EMBL/GenBank/DDBJ whole genome shotgun (WGS) entry which is preliminary data.</text>
</comment>
<feature type="transmembrane region" description="Helical" evidence="1">
    <location>
        <begin position="51"/>
        <end position="73"/>
    </location>
</feature>
<proteinExistence type="predicted"/>
<name>A0AAE0G3Z3_9CHLO</name>
<gene>
    <name evidence="2" type="ORF">CYMTET_20528</name>
</gene>
<accession>A0AAE0G3Z3</accession>
<evidence type="ECO:0000313" key="3">
    <source>
        <dbReference type="Proteomes" id="UP001190700"/>
    </source>
</evidence>
<keyword evidence="3" id="KW-1185">Reference proteome</keyword>
<reference evidence="2 3" key="1">
    <citation type="journal article" date="2015" name="Genome Biol. Evol.">
        <title>Comparative Genomics of a Bacterivorous Green Alga Reveals Evolutionary Causalities and Consequences of Phago-Mixotrophic Mode of Nutrition.</title>
        <authorList>
            <person name="Burns J.A."/>
            <person name="Paasch A."/>
            <person name="Narechania A."/>
            <person name="Kim E."/>
        </authorList>
    </citation>
    <scope>NUCLEOTIDE SEQUENCE [LARGE SCALE GENOMIC DNA]</scope>
    <source>
        <strain evidence="2 3">PLY_AMNH</strain>
    </source>
</reference>
<dbReference type="EMBL" id="LGRX02010001">
    <property type="protein sequence ID" value="KAK3271104.1"/>
    <property type="molecule type" value="Genomic_DNA"/>
</dbReference>
<evidence type="ECO:0000313" key="2">
    <source>
        <dbReference type="EMBL" id="KAK3271104.1"/>
    </source>
</evidence>
<sequence>MVLNGVIAVVVNCLMFCVIVIVSPLFLSTGMTLSIPITFAFDLVLWNKSQAHYPALISGVALSTLGPIILAMADQFHSARFLRQMDGYPLFRKSPTKADLQCLIPGEPE</sequence>
<dbReference type="AlphaFoldDB" id="A0AAE0G3Z3"/>
<keyword evidence="1" id="KW-1133">Transmembrane helix</keyword>
<keyword evidence="1" id="KW-0812">Transmembrane</keyword>
<organism evidence="2 3">
    <name type="scientific">Cymbomonas tetramitiformis</name>
    <dbReference type="NCBI Taxonomy" id="36881"/>
    <lineage>
        <taxon>Eukaryota</taxon>
        <taxon>Viridiplantae</taxon>
        <taxon>Chlorophyta</taxon>
        <taxon>Pyramimonadophyceae</taxon>
        <taxon>Pyramimonadales</taxon>
        <taxon>Pyramimonadaceae</taxon>
        <taxon>Cymbomonas</taxon>
    </lineage>
</organism>
<dbReference type="Proteomes" id="UP001190700">
    <property type="component" value="Unassembled WGS sequence"/>
</dbReference>
<evidence type="ECO:0000256" key="1">
    <source>
        <dbReference type="SAM" id="Phobius"/>
    </source>
</evidence>
<keyword evidence="1" id="KW-0472">Membrane</keyword>